<dbReference type="Proteomes" id="UP001218188">
    <property type="component" value="Unassembled WGS sequence"/>
</dbReference>
<dbReference type="PANTHER" id="PTHR46072:SF4">
    <property type="entry name" value="AMIDASE C550.07-RELATED"/>
    <property type="match status" value="1"/>
</dbReference>
<dbReference type="AlphaFoldDB" id="A0AAD6WQQ5"/>
<keyword evidence="2" id="KW-0378">Hydrolase</keyword>
<reference evidence="5" key="1">
    <citation type="submission" date="2023-03" db="EMBL/GenBank/DDBJ databases">
        <title>Massive genome expansion in bonnet fungi (Mycena s.s.) driven by repeated elements and novel gene families across ecological guilds.</title>
        <authorList>
            <consortium name="Lawrence Berkeley National Laboratory"/>
            <person name="Harder C.B."/>
            <person name="Miyauchi S."/>
            <person name="Viragh M."/>
            <person name="Kuo A."/>
            <person name="Thoen E."/>
            <person name="Andreopoulos B."/>
            <person name="Lu D."/>
            <person name="Skrede I."/>
            <person name="Drula E."/>
            <person name="Henrissat B."/>
            <person name="Morin E."/>
            <person name="Kohler A."/>
            <person name="Barry K."/>
            <person name="LaButti K."/>
            <person name="Morin E."/>
            <person name="Salamov A."/>
            <person name="Lipzen A."/>
            <person name="Mereny Z."/>
            <person name="Hegedus B."/>
            <person name="Baldrian P."/>
            <person name="Stursova M."/>
            <person name="Weitz H."/>
            <person name="Taylor A."/>
            <person name="Grigoriev I.V."/>
            <person name="Nagy L.G."/>
            <person name="Martin F."/>
            <person name="Kauserud H."/>
        </authorList>
    </citation>
    <scope>NUCLEOTIDE SEQUENCE</scope>
    <source>
        <strain evidence="5">CBHHK200</strain>
    </source>
</reference>
<dbReference type="GO" id="GO:0016787">
    <property type="term" value="F:hydrolase activity"/>
    <property type="evidence" value="ECO:0007669"/>
    <property type="project" value="UniProtKB-KW"/>
</dbReference>
<dbReference type="InterPro" id="IPR036928">
    <property type="entry name" value="AS_sf"/>
</dbReference>
<feature type="transmembrane region" description="Helical" evidence="3">
    <location>
        <begin position="81"/>
        <end position="98"/>
    </location>
</feature>
<proteinExistence type="inferred from homology"/>
<evidence type="ECO:0000256" key="2">
    <source>
        <dbReference type="ARBA" id="ARBA00022801"/>
    </source>
</evidence>
<dbReference type="Gene3D" id="3.90.1300.10">
    <property type="entry name" value="Amidase signature (AS) domain"/>
    <property type="match status" value="1"/>
</dbReference>
<evidence type="ECO:0000256" key="3">
    <source>
        <dbReference type="SAM" id="Phobius"/>
    </source>
</evidence>
<organism evidence="5 6">
    <name type="scientific">Mycena alexandri</name>
    <dbReference type="NCBI Taxonomy" id="1745969"/>
    <lineage>
        <taxon>Eukaryota</taxon>
        <taxon>Fungi</taxon>
        <taxon>Dikarya</taxon>
        <taxon>Basidiomycota</taxon>
        <taxon>Agaricomycotina</taxon>
        <taxon>Agaricomycetes</taxon>
        <taxon>Agaricomycetidae</taxon>
        <taxon>Agaricales</taxon>
        <taxon>Marasmiineae</taxon>
        <taxon>Mycenaceae</taxon>
        <taxon>Mycena</taxon>
    </lineage>
</organism>
<evidence type="ECO:0000256" key="1">
    <source>
        <dbReference type="ARBA" id="ARBA00009199"/>
    </source>
</evidence>
<protein>
    <recommendedName>
        <fullName evidence="4">Amidase domain-containing protein</fullName>
    </recommendedName>
</protein>
<accession>A0AAD6WQQ5</accession>
<dbReference type="PANTHER" id="PTHR46072">
    <property type="entry name" value="AMIDASE-RELATED-RELATED"/>
    <property type="match status" value="1"/>
</dbReference>
<keyword evidence="3" id="KW-0472">Membrane</keyword>
<comment type="caution">
    <text evidence="5">The sequence shown here is derived from an EMBL/GenBank/DDBJ whole genome shotgun (WGS) entry which is preliminary data.</text>
</comment>
<evidence type="ECO:0000313" key="5">
    <source>
        <dbReference type="EMBL" id="KAJ7021560.1"/>
    </source>
</evidence>
<dbReference type="EMBL" id="JARJCM010000228">
    <property type="protein sequence ID" value="KAJ7021560.1"/>
    <property type="molecule type" value="Genomic_DNA"/>
</dbReference>
<dbReference type="SUPFAM" id="SSF75304">
    <property type="entry name" value="Amidase signature (AS) enzymes"/>
    <property type="match status" value="1"/>
</dbReference>
<feature type="domain" description="Amidase" evidence="4">
    <location>
        <begin position="222"/>
        <end position="302"/>
    </location>
</feature>
<keyword evidence="3" id="KW-0812">Transmembrane</keyword>
<keyword evidence="6" id="KW-1185">Reference proteome</keyword>
<evidence type="ECO:0000259" key="4">
    <source>
        <dbReference type="Pfam" id="PF01425"/>
    </source>
</evidence>
<feature type="transmembrane region" description="Helical" evidence="3">
    <location>
        <begin position="12"/>
        <end position="33"/>
    </location>
</feature>
<name>A0AAD6WQQ5_9AGAR</name>
<dbReference type="InterPro" id="IPR023631">
    <property type="entry name" value="Amidase_dom"/>
</dbReference>
<dbReference type="Pfam" id="PF01425">
    <property type="entry name" value="Amidase"/>
    <property type="match status" value="1"/>
</dbReference>
<comment type="similarity">
    <text evidence="1">Belongs to the amidase family.</text>
</comment>
<keyword evidence="3" id="KW-1133">Transmembrane helix</keyword>
<sequence length="302" mass="33273">MGPEYKLFSTGWVNLLVVLTGLYFLVLPFTCSMESALTRCLAPESLSAVRAGKILLFLFTIDLRITFSLMFHIIFLSRTQVHAAALALASAVILFSWLSHLSFSHSLSGFCALQKASAALRCFRNRSLKRRARCLDERCPQINNGTCRELERTDTLTFSLLATTPFPGLQAPQVQQLMNILRCFLFDLQNSVYELVPNGGPDQMLLNMVFIGNTPRASGLSLPISIKDHMDLAGHKSAFGFSGGILNPPASKHGTITQVFYDAGAVFYCKTNLPKSVMHLETHSFWGEVVNPFNTSLTPGGS</sequence>
<gene>
    <name evidence="5" type="ORF">C8F04DRAFT_263177</name>
</gene>
<feature type="transmembrane region" description="Helical" evidence="3">
    <location>
        <begin position="54"/>
        <end position="75"/>
    </location>
</feature>
<evidence type="ECO:0000313" key="6">
    <source>
        <dbReference type="Proteomes" id="UP001218188"/>
    </source>
</evidence>